<reference evidence="1 2" key="1">
    <citation type="journal article" date="2016" name="Genome Biol. Evol.">
        <title>Divergent and convergent evolution of fungal pathogenicity.</title>
        <authorList>
            <person name="Shang Y."/>
            <person name="Xiao G."/>
            <person name="Zheng P."/>
            <person name="Cen K."/>
            <person name="Zhan S."/>
            <person name="Wang C."/>
        </authorList>
    </citation>
    <scope>NUCLEOTIDE SEQUENCE [LARGE SCALE GENOMIC DNA]</scope>
    <source>
        <strain evidence="1 2">RCEF 2490</strain>
    </source>
</reference>
<evidence type="ECO:0000313" key="1">
    <source>
        <dbReference type="EMBL" id="KZZ87113.1"/>
    </source>
</evidence>
<dbReference type="EMBL" id="AZGY01000042">
    <property type="protein sequence ID" value="KZZ87113.1"/>
    <property type="molecule type" value="Genomic_DNA"/>
</dbReference>
<evidence type="ECO:0000313" key="2">
    <source>
        <dbReference type="Proteomes" id="UP000078544"/>
    </source>
</evidence>
<comment type="caution">
    <text evidence="1">The sequence shown here is derived from an EMBL/GenBank/DDBJ whole genome shotgun (WGS) entry which is preliminary data.</text>
</comment>
<keyword evidence="2" id="KW-1185">Reference proteome</keyword>
<name>A0A162I0P0_9HYPO</name>
<protein>
    <submittedName>
        <fullName evidence="1">Uncharacterized protein</fullName>
    </submittedName>
</protein>
<dbReference type="OrthoDB" id="4864163at2759"/>
<dbReference type="Proteomes" id="UP000078544">
    <property type="component" value="Unassembled WGS sequence"/>
</dbReference>
<accession>A0A162I0P0</accession>
<sequence>MHGLPAPFDFGRVCTPKAFSLFTFSITYLLEISRPNMTGPEGREASDFKVYITTTEIAPSDARPMFLNSITTDTDTLHFEQAHGSSAQQVCQHHRHHYPNGNPHGIHDTLLLIFDAPNPSIRGILLVNVHAYHGYADAIRLRPDTAGMTIASLAMGSSDWLTEREGAFDESLADVQPVPRFILYNTVPDAPFSQKAVRDIDLGLHLINTSPSGGASGMAADDNQDQCLEFRFQVVPSNSGLDAIYTRHNTTAQEKGADTSVFVVLDEAYARDGALIAQTTEPRRHFRCRGPLAGELPWWAATGFATWDDARALASRQDEQEEKRA</sequence>
<organism evidence="1 2">
    <name type="scientific">Moelleriella libera RCEF 2490</name>
    <dbReference type="NCBI Taxonomy" id="1081109"/>
    <lineage>
        <taxon>Eukaryota</taxon>
        <taxon>Fungi</taxon>
        <taxon>Dikarya</taxon>
        <taxon>Ascomycota</taxon>
        <taxon>Pezizomycotina</taxon>
        <taxon>Sordariomycetes</taxon>
        <taxon>Hypocreomycetidae</taxon>
        <taxon>Hypocreales</taxon>
        <taxon>Clavicipitaceae</taxon>
        <taxon>Moelleriella</taxon>
    </lineage>
</organism>
<proteinExistence type="predicted"/>
<dbReference type="AlphaFoldDB" id="A0A162I0P0"/>
<gene>
    <name evidence="1" type="ORF">AAL_08446</name>
</gene>